<feature type="domain" description="DUF7657" evidence="3">
    <location>
        <begin position="1"/>
        <end position="347"/>
    </location>
</feature>
<reference evidence="4 5" key="1">
    <citation type="submission" date="2018-08" db="EMBL/GenBank/DDBJ databases">
        <title>Fibrisoma montanum sp. nov., isolated from Danxia mountain soil.</title>
        <authorList>
            <person name="Huang Y."/>
        </authorList>
    </citation>
    <scope>NUCLEOTIDE SEQUENCE [LARGE SCALE GENOMIC DNA]</scope>
    <source>
        <strain evidence="4 5">HYT19</strain>
    </source>
</reference>
<gene>
    <name evidence="4" type="ORF">DYU11_14780</name>
</gene>
<evidence type="ECO:0000259" key="2">
    <source>
        <dbReference type="Pfam" id="PF24672"/>
    </source>
</evidence>
<dbReference type="InterPro" id="IPR056074">
    <property type="entry name" value="DUF7657"/>
</dbReference>
<evidence type="ECO:0000259" key="3">
    <source>
        <dbReference type="Pfam" id="PF24677"/>
    </source>
</evidence>
<feature type="transmembrane region" description="Helical" evidence="1">
    <location>
        <begin position="114"/>
        <end position="130"/>
    </location>
</feature>
<name>A0A418M884_9BACT</name>
<feature type="transmembrane region" description="Helical" evidence="1">
    <location>
        <begin position="60"/>
        <end position="81"/>
    </location>
</feature>
<keyword evidence="1" id="KW-1133">Transmembrane helix</keyword>
<evidence type="ECO:0000313" key="5">
    <source>
        <dbReference type="Proteomes" id="UP000283523"/>
    </source>
</evidence>
<dbReference type="Proteomes" id="UP000283523">
    <property type="component" value="Unassembled WGS sequence"/>
</dbReference>
<feature type="transmembrane region" description="Helical" evidence="1">
    <location>
        <begin position="358"/>
        <end position="376"/>
    </location>
</feature>
<dbReference type="EMBL" id="QXED01000004">
    <property type="protein sequence ID" value="RIV22285.1"/>
    <property type="molecule type" value="Genomic_DNA"/>
</dbReference>
<feature type="domain" description="DUF7654" evidence="2">
    <location>
        <begin position="441"/>
        <end position="584"/>
    </location>
</feature>
<feature type="transmembrane region" description="Helical" evidence="1">
    <location>
        <begin position="329"/>
        <end position="346"/>
    </location>
</feature>
<keyword evidence="5" id="KW-1185">Reference proteome</keyword>
<comment type="caution">
    <text evidence="4">The sequence shown here is derived from an EMBL/GenBank/DDBJ whole genome shotgun (WGS) entry which is preliminary data.</text>
</comment>
<evidence type="ECO:0000256" key="1">
    <source>
        <dbReference type="SAM" id="Phobius"/>
    </source>
</evidence>
<evidence type="ECO:0008006" key="6">
    <source>
        <dbReference type="Google" id="ProtNLM"/>
    </source>
</evidence>
<feature type="transmembrane region" description="Helical" evidence="1">
    <location>
        <begin position="88"/>
        <end position="108"/>
    </location>
</feature>
<feature type="transmembrane region" description="Helical" evidence="1">
    <location>
        <begin position="388"/>
        <end position="406"/>
    </location>
</feature>
<dbReference type="InterPro" id="IPR056071">
    <property type="entry name" value="DUF7654"/>
</dbReference>
<keyword evidence="1" id="KW-0812">Transmembrane</keyword>
<feature type="transmembrane region" description="Helical" evidence="1">
    <location>
        <begin position="265"/>
        <end position="284"/>
    </location>
</feature>
<proteinExistence type="predicted"/>
<sequence>MDDYAVGIPWIISQANKGYPLENETIGGQKAPVLTTPTPYFTILFRPTNWGYFIFDVDRGFAWGVNMTIFLSLVSMTLMLLLLTGNNFWLSVFGGIWILLSSGTQSWFYNAMHAVPGACLLFVSAAYLLYAVNQRQIWLAALAAGWSFTNFALILYPPYQIPLAYAIGLLFIGYVINNAQWKLITSKWPFKLAGGALVLGIVGVTFYTFFNDLKPTLDAVTGTVYPGKRSELGGTGFVANWFSEYYSWLVSDARFPKSWLNHCELSHYITFAPLILPFVGLSFFQNRKIDWTLLLLGVYIMLMYVWIEVGFSESLAKATLLNMSPTRRAQIPFGIANVLLTVIYLSYLRKNPLPRQQILTWVSALAVVGYMVYTASVNVGDSDGFFKWHQLFVPIIFFAGLGLLLIPTWPVSYRVPIFCLGITAFLMPNLRLNPIAKGLSPITDHALYRTVQSIHQQEPKARWVVFGSQYISYMVTATGVDLLSGVKYTPPRTIYNVLDPKMKRDSAYNRYAHTVYNTFINGTDSVYIQNTFEDACVVAMDPCSPKFKQLNVKYIIFDHQTQPVETRCMKLVSTLGSLQIFRIND</sequence>
<feature type="transmembrane region" description="Helical" evidence="1">
    <location>
        <begin position="137"/>
        <end position="156"/>
    </location>
</feature>
<protein>
    <recommendedName>
        <fullName evidence="6">Glycosyltransferase RgtA/B/C/D-like domain-containing protein</fullName>
    </recommendedName>
</protein>
<feature type="transmembrane region" description="Helical" evidence="1">
    <location>
        <begin position="192"/>
        <end position="210"/>
    </location>
</feature>
<keyword evidence="1" id="KW-0472">Membrane</keyword>
<dbReference type="Pfam" id="PF24677">
    <property type="entry name" value="DUF7657"/>
    <property type="match status" value="1"/>
</dbReference>
<evidence type="ECO:0000313" key="4">
    <source>
        <dbReference type="EMBL" id="RIV22285.1"/>
    </source>
</evidence>
<dbReference type="AlphaFoldDB" id="A0A418M884"/>
<accession>A0A418M884</accession>
<feature type="transmembrane region" description="Helical" evidence="1">
    <location>
        <begin position="291"/>
        <end position="309"/>
    </location>
</feature>
<feature type="transmembrane region" description="Helical" evidence="1">
    <location>
        <begin position="162"/>
        <end position="180"/>
    </location>
</feature>
<dbReference type="Pfam" id="PF24672">
    <property type="entry name" value="DUF7654"/>
    <property type="match status" value="1"/>
</dbReference>
<organism evidence="4 5">
    <name type="scientific">Fibrisoma montanum</name>
    <dbReference type="NCBI Taxonomy" id="2305895"/>
    <lineage>
        <taxon>Bacteria</taxon>
        <taxon>Pseudomonadati</taxon>
        <taxon>Bacteroidota</taxon>
        <taxon>Cytophagia</taxon>
        <taxon>Cytophagales</taxon>
        <taxon>Spirosomataceae</taxon>
        <taxon>Fibrisoma</taxon>
    </lineage>
</organism>